<dbReference type="GO" id="GO:0008716">
    <property type="term" value="F:D-alanine-D-alanine ligase activity"/>
    <property type="evidence" value="ECO:0007669"/>
    <property type="project" value="UniProtKB-EC"/>
</dbReference>
<dbReference type="CDD" id="cd02440">
    <property type="entry name" value="AdoMet_MTases"/>
    <property type="match status" value="1"/>
</dbReference>
<dbReference type="InterPro" id="IPR029063">
    <property type="entry name" value="SAM-dependent_MTases_sf"/>
</dbReference>
<reference evidence="3 4" key="1">
    <citation type="submission" date="2018-01" db="EMBL/GenBank/DDBJ databases">
        <title>Genome sequence of the PGP bacterium Paenibacillus illinoisensis E3.</title>
        <authorList>
            <person name="Rolli E."/>
            <person name="Marasco R."/>
            <person name="Bessem C."/>
            <person name="Michoud G."/>
            <person name="Gaiarsa S."/>
            <person name="Borin S."/>
            <person name="Daffonchio D."/>
        </authorList>
    </citation>
    <scope>NUCLEOTIDE SEQUENCE [LARGE SCALE GENOMIC DNA]</scope>
    <source>
        <strain evidence="3 4">E3</strain>
    </source>
</reference>
<dbReference type="Pfam" id="PF13649">
    <property type="entry name" value="Methyltransf_25"/>
    <property type="match status" value="1"/>
</dbReference>
<dbReference type="AlphaFoldDB" id="A0A2W0C6D8"/>
<dbReference type="SUPFAM" id="SSF53335">
    <property type="entry name" value="S-adenosyl-L-methionine-dependent methyltransferases"/>
    <property type="match status" value="1"/>
</dbReference>
<dbReference type="InterPro" id="IPR041698">
    <property type="entry name" value="Methyltransf_25"/>
</dbReference>
<gene>
    <name evidence="3" type="primary">cypM</name>
    <name evidence="3" type="ORF">PIL02S_04160</name>
</gene>
<dbReference type="Gene3D" id="2.20.25.110">
    <property type="entry name" value="S-adenosyl-L-methionine-dependent methyltransferases"/>
    <property type="match status" value="1"/>
</dbReference>
<evidence type="ECO:0000259" key="2">
    <source>
        <dbReference type="Pfam" id="PF13649"/>
    </source>
</evidence>
<dbReference type="PANTHER" id="PTHR43861">
    <property type="entry name" value="TRANS-ACONITATE 2-METHYLTRANSFERASE-RELATED"/>
    <property type="match status" value="1"/>
</dbReference>
<dbReference type="EC" id="6.3.2.4" evidence="3"/>
<keyword evidence="3" id="KW-0436">Ligase</keyword>
<keyword evidence="3" id="KW-0489">Methyltransferase</keyword>
<protein>
    <submittedName>
        <fullName evidence="3">Cypemycin methyltransferase</fullName>
        <ecNumber evidence="3">6.3.2.4</ecNumber>
    </submittedName>
</protein>
<proteinExistence type="predicted"/>
<organism evidence="3 4">
    <name type="scientific">Paenibacillus illinoisensis</name>
    <dbReference type="NCBI Taxonomy" id="59845"/>
    <lineage>
        <taxon>Bacteria</taxon>
        <taxon>Bacillati</taxon>
        <taxon>Bacillota</taxon>
        <taxon>Bacilli</taxon>
        <taxon>Bacillales</taxon>
        <taxon>Paenibacillaceae</taxon>
        <taxon>Paenibacillus</taxon>
    </lineage>
</organism>
<dbReference type="EMBL" id="PRLG01000021">
    <property type="protein sequence ID" value="PYY27567.1"/>
    <property type="molecule type" value="Genomic_DNA"/>
</dbReference>
<evidence type="ECO:0000313" key="3">
    <source>
        <dbReference type="EMBL" id="PYY27567.1"/>
    </source>
</evidence>
<accession>A0A2W0C6D8</accession>
<dbReference type="Gene3D" id="3.40.50.150">
    <property type="entry name" value="Vaccinia Virus protein VP39"/>
    <property type="match status" value="1"/>
</dbReference>
<dbReference type="Proteomes" id="UP000247459">
    <property type="component" value="Unassembled WGS sequence"/>
</dbReference>
<comment type="caution">
    <text evidence="3">The sequence shown here is derived from an EMBL/GenBank/DDBJ whole genome shotgun (WGS) entry which is preliminary data.</text>
</comment>
<evidence type="ECO:0000256" key="1">
    <source>
        <dbReference type="ARBA" id="ARBA00022679"/>
    </source>
</evidence>
<keyword evidence="1 3" id="KW-0808">Transferase</keyword>
<name>A0A2W0C6D8_9BACL</name>
<dbReference type="GO" id="GO:0008168">
    <property type="term" value="F:methyltransferase activity"/>
    <property type="evidence" value="ECO:0007669"/>
    <property type="project" value="UniProtKB-KW"/>
</dbReference>
<sequence length="267" mass="31407">MNHFRNIRLYLCKIQIHRTKRYRKWETTFMIPLVYDQINLWGKDDEFFLALLKRLKVESIADLGCGTGRWTTHLVQCGYKITAIDPHEEAIKLARSKDDSGHVNWIVGDSSNLQTNTYDAVIMTANVAQVFLTDDSWKQVISDVFRSLKVGGHFIFDTRNPLVKVWEEWEKDMSPDVAEDRLSGDPLEIYTEYEGFERDVYTFYETVKNTKTNEVLVHEKMQIRFRKQGELDESLRQAGFSKIETYGDWEFKYANAESRSFIFHCVK</sequence>
<dbReference type="GO" id="GO:0032259">
    <property type="term" value="P:methylation"/>
    <property type="evidence" value="ECO:0007669"/>
    <property type="project" value="UniProtKB-KW"/>
</dbReference>
<evidence type="ECO:0000313" key="4">
    <source>
        <dbReference type="Proteomes" id="UP000247459"/>
    </source>
</evidence>
<feature type="domain" description="Methyltransferase" evidence="2">
    <location>
        <begin position="60"/>
        <end position="152"/>
    </location>
</feature>